<comment type="caution">
    <text evidence="3">The sequence shown here is derived from an EMBL/GenBank/DDBJ whole genome shotgun (WGS) entry which is preliminary data.</text>
</comment>
<dbReference type="AlphaFoldDB" id="A0A2W2AQ92"/>
<evidence type="ECO:0000313" key="3">
    <source>
        <dbReference type="EMBL" id="PZF74580.1"/>
    </source>
</evidence>
<name>A0A2W2AQ92_9BACT</name>
<gene>
    <name evidence="3" type="ORF">DN068_03110</name>
</gene>
<protein>
    <recommendedName>
        <fullName evidence="2">Secretion system C-terminal sorting domain-containing protein</fullName>
    </recommendedName>
</protein>
<dbReference type="InterPro" id="IPR026444">
    <property type="entry name" value="Secre_tail"/>
</dbReference>
<dbReference type="NCBIfam" id="TIGR04183">
    <property type="entry name" value="Por_Secre_tail"/>
    <property type="match status" value="1"/>
</dbReference>
<reference evidence="3 4" key="1">
    <citation type="submission" date="2018-06" db="EMBL/GenBank/DDBJ databases">
        <title>Mucibacter soli gen. nov., sp. nov., a new member of the family Chitinophagaceae producing mucin.</title>
        <authorList>
            <person name="Kim M.-K."/>
            <person name="Park S."/>
            <person name="Kim T.-S."/>
            <person name="Joung Y."/>
            <person name="Han J.-H."/>
            <person name="Kim S.B."/>
        </authorList>
    </citation>
    <scope>NUCLEOTIDE SEQUENCE [LARGE SCALE GENOMIC DNA]</scope>
    <source>
        <strain evidence="3 4">R1-15</strain>
    </source>
</reference>
<feature type="chain" id="PRO_5015856940" description="Secretion system C-terminal sorting domain-containing protein" evidence="1">
    <location>
        <begin position="21"/>
        <end position="492"/>
    </location>
</feature>
<feature type="domain" description="Secretion system C-terminal sorting" evidence="2">
    <location>
        <begin position="418"/>
        <end position="488"/>
    </location>
</feature>
<organism evidence="3 4">
    <name type="scientific">Taibaiella soli</name>
    <dbReference type="NCBI Taxonomy" id="1649169"/>
    <lineage>
        <taxon>Bacteria</taxon>
        <taxon>Pseudomonadati</taxon>
        <taxon>Bacteroidota</taxon>
        <taxon>Chitinophagia</taxon>
        <taxon>Chitinophagales</taxon>
        <taxon>Chitinophagaceae</taxon>
        <taxon>Taibaiella</taxon>
    </lineage>
</organism>
<feature type="signal peptide" evidence="1">
    <location>
        <begin position="1"/>
        <end position="20"/>
    </location>
</feature>
<dbReference type="OrthoDB" id="531718at2"/>
<evidence type="ECO:0000256" key="1">
    <source>
        <dbReference type="SAM" id="SignalP"/>
    </source>
</evidence>
<dbReference type="Pfam" id="PF18962">
    <property type="entry name" value="Por_Secre_tail"/>
    <property type="match status" value="1"/>
</dbReference>
<keyword evidence="1" id="KW-0732">Signal</keyword>
<dbReference type="RefSeq" id="WP_110997420.1">
    <property type="nucleotide sequence ID" value="NZ_QKTW01000003.1"/>
</dbReference>
<proteinExistence type="predicted"/>
<evidence type="ECO:0000313" key="4">
    <source>
        <dbReference type="Proteomes" id="UP000248745"/>
    </source>
</evidence>
<sequence>MNLKHLFTLCFCVFFLQSNAQTPYRCLIPGDTSYFINSNNYLRAITIDSVTTVGTDLIYHPFRTLRGHYDQNQILDSNGGSWLGKNVIAQSDGTWLFDSYWGDTLVIKTKGIAGDSWTLYDDTSSYSYTATIYAADTFSFSGVLDSIKKIRITAYNNGTVNTTDSLNDQEIWLSKNHGFAKVINLYMFPFRQLGWFGDLYAETSGENPYTYPTSNPGIAFGYTNYRRPTIAGIYDVYAGDLFQYEYTVFGNKVEFFSDSVTSVNHTTGGIQINIDETIYQYNANGGASSITHSQIQYLYQNYDLATYHIPEHDKTNFIHYYPVKDFYGYSNSSYQFDATNITPTANGYVVVTFEPCYHIIQALNGIGDLDREGCYGVGSGGQGWKYLMTYARKNGQSYGTYNPTGVAAINQVNAAISIYPNPANNEIHFALPANLQHIKCCISDITGRTMLQQEITSSKNKIDVSALAAGLYMLTMNNGSEMSYQKIEIVHP</sequence>
<keyword evidence="4" id="KW-1185">Reference proteome</keyword>
<accession>A0A2W2AQ92</accession>
<evidence type="ECO:0000259" key="2">
    <source>
        <dbReference type="Pfam" id="PF18962"/>
    </source>
</evidence>
<dbReference type="EMBL" id="QKTW01000003">
    <property type="protein sequence ID" value="PZF74580.1"/>
    <property type="molecule type" value="Genomic_DNA"/>
</dbReference>
<dbReference type="Proteomes" id="UP000248745">
    <property type="component" value="Unassembled WGS sequence"/>
</dbReference>